<organism evidence="10 11">
    <name type="scientific">Niveibacterium umoris</name>
    <dbReference type="NCBI Taxonomy" id="1193620"/>
    <lineage>
        <taxon>Bacteria</taxon>
        <taxon>Pseudomonadati</taxon>
        <taxon>Pseudomonadota</taxon>
        <taxon>Betaproteobacteria</taxon>
        <taxon>Rhodocyclales</taxon>
        <taxon>Rhodocyclaceae</taxon>
        <taxon>Niveibacterium</taxon>
    </lineage>
</organism>
<proteinExistence type="inferred from homology"/>
<feature type="domain" description="MacB-like periplasmic core" evidence="9">
    <location>
        <begin position="21"/>
        <end position="242"/>
    </location>
</feature>
<comment type="caution">
    <text evidence="10">The sequence shown here is derived from an EMBL/GenBank/DDBJ whole genome shotgun (WGS) entry which is preliminary data.</text>
</comment>
<feature type="domain" description="ABC3 transporter permease C-terminal" evidence="8">
    <location>
        <begin position="279"/>
        <end position="392"/>
    </location>
</feature>
<reference evidence="10 11" key="1">
    <citation type="submission" date="2020-08" db="EMBL/GenBank/DDBJ databases">
        <title>Genomic Encyclopedia of Type Strains, Phase IV (KMG-IV): sequencing the most valuable type-strain genomes for metagenomic binning, comparative biology and taxonomic classification.</title>
        <authorList>
            <person name="Goeker M."/>
        </authorList>
    </citation>
    <scope>NUCLEOTIDE SEQUENCE [LARGE SCALE GENOMIC DNA]</scope>
    <source>
        <strain evidence="10 11">DSM 106739</strain>
    </source>
</reference>
<evidence type="ECO:0000256" key="2">
    <source>
        <dbReference type="ARBA" id="ARBA00022475"/>
    </source>
</evidence>
<dbReference type="PANTHER" id="PTHR30572:SF4">
    <property type="entry name" value="ABC TRANSPORTER PERMEASE YTRF"/>
    <property type="match status" value="1"/>
</dbReference>
<sequence length="399" mass="41905">MRHADLARFTLASLTAHRMRTALSALGVAVGIAAVILLTAIGEGLHHYVIAEFTQFGTNLMSVQPGKSQTHGAPLGGINTTRPLSIDDAIALQRAAWVRLTDPMVQGNAEIKHGTRTRRITLYGVGHRFPDALQMKVASGQFLPDDDPRSARAFAVLGSKVARELFAGAQPLGAHVRIGSERYIVVGVMAPKGQMLGFDLDDTAYIPVGRALDMFNREGLMEIHVVHEPTAPVEEVVASIKQVLGARHGGEDFTIITQQQMLDVFGTILDTLTFAVAAIGGISLLVGGVGILTILTIAVSERTAEIGLLRAIGATRQRILWLFLAEATLLAAIGGVAGLVLGGGIAGLLKLAVPALPVSIPWLYALLAEGVAVSVGLAAGVAPAIHAARLDPLEALRAE</sequence>
<dbReference type="AlphaFoldDB" id="A0A840BR99"/>
<dbReference type="Pfam" id="PF02687">
    <property type="entry name" value="FtsX"/>
    <property type="match status" value="1"/>
</dbReference>
<evidence type="ECO:0000313" key="11">
    <source>
        <dbReference type="Proteomes" id="UP000561045"/>
    </source>
</evidence>
<keyword evidence="5 7" id="KW-0472">Membrane</keyword>
<evidence type="ECO:0000259" key="9">
    <source>
        <dbReference type="Pfam" id="PF12704"/>
    </source>
</evidence>
<evidence type="ECO:0000259" key="8">
    <source>
        <dbReference type="Pfam" id="PF02687"/>
    </source>
</evidence>
<dbReference type="GO" id="GO:0005886">
    <property type="term" value="C:plasma membrane"/>
    <property type="evidence" value="ECO:0007669"/>
    <property type="project" value="UniProtKB-SubCell"/>
</dbReference>
<dbReference type="Proteomes" id="UP000561045">
    <property type="component" value="Unassembled WGS sequence"/>
</dbReference>
<comment type="subcellular location">
    <subcellularLocation>
        <location evidence="1">Cell membrane</location>
        <topology evidence="1">Multi-pass membrane protein</topology>
    </subcellularLocation>
</comment>
<evidence type="ECO:0000256" key="1">
    <source>
        <dbReference type="ARBA" id="ARBA00004651"/>
    </source>
</evidence>
<dbReference type="InterPro" id="IPR003838">
    <property type="entry name" value="ABC3_permease_C"/>
</dbReference>
<dbReference type="RefSeq" id="WP_183635206.1">
    <property type="nucleotide sequence ID" value="NZ_BAABLE010000005.1"/>
</dbReference>
<name>A0A840BR99_9RHOO</name>
<feature type="transmembrane region" description="Helical" evidence="7">
    <location>
        <begin position="362"/>
        <end position="385"/>
    </location>
</feature>
<accession>A0A840BR99</accession>
<dbReference type="GO" id="GO:0022857">
    <property type="term" value="F:transmembrane transporter activity"/>
    <property type="evidence" value="ECO:0007669"/>
    <property type="project" value="TreeGrafter"/>
</dbReference>
<dbReference type="Pfam" id="PF12704">
    <property type="entry name" value="MacB_PCD"/>
    <property type="match status" value="1"/>
</dbReference>
<protein>
    <submittedName>
        <fullName evidence="10">Putative ABC transport system permease protein</fullName>
    </submittedName>
</protein>
<feature type="transmembrane region" description="Helical" evidence="7">
    <location>
        <begin position="319"/>
        <end position="342"/>
    </location>
</feature>
<feature type="transmembrane region" description="Helical" evidence="7">
    <location>
        <begin position="274"/>
        <end position="299"/>
    </location>
</feature>
<keyword evidence="11" id="KW-1185">Reference proteome</keyword>
<evidence type="ECO:0000256" key="4">
    <source>
        <dbReference type="ARBA" id="ARBA00022989"/>
    </source>
</evidence>
<keyword evidence="4 7" id="KW-1133">Transmembrane helix</keyword>
<evidence type="ECO:0000256" key="5">
    <source>
        <dbReference type="ARBA" id="ARBA00023136"/>
    </source>
</evidence>
<dbReference type="InterPro" id="IPR025857">
    <property type="entry name" value="MacB_PCD"/>
</dbReference>
<dbReference type="InterPro" id="IPR050250">
    <property type="entry name" value="Macrolide_Exporter_MacB"/>
</dbReference>
<keyword evidence="2" id="KW-1003">Cell membrane</keyword>
<evidence type="ECO:0000256" key="6">
    <source>
        <dbReference type="ARBA" id="ARBA00038076"/>
    </source>
</evidence>
<dbReference type="EMBL" id="JACIET010000002">
    <property type="protein sequence ID" value="MBB4013316.1"/>
    <property type="molecule type" value="Genomic_DNA"/>
</dbReference>
<comment type="similarity">
    <text evidence="6">Belongs to the ABC-4 integral membrane protein family.</text>
</comment>
<dbReference type="PANTHER" id="PTHR30572">
    <property type="entry name" value="MEMBRANE COMPONENT OF TRANSPORTER-RELATED"/>
    <property type="match status" value="1"/>
</dbReference>
<evidence type="ECO:0000256" key="7">
    <source>
        <dbReference type="SAM" id="Phobius"/>
    </source>
</evidence>
<evidence type="ECO:0000313" key="10">
    <source>
        <dbReference type="EMBL" id="MBB4013316.1"/>
    </source>
</evidence>
<feature type="transmembrane region" description="Helical" evidence="7">
    <location>
        <begin position="21"/>
        <end position="41"/>
    </location>
</feature>
<gene>
    <name evidence="10" type="ORF">GGR36_002662</name>
</gene>
<keyword evidence="3 7" id="KW-0812">Transmembrane</keyword>
<evidence type="ECO:0000256" key="3">
    <source>
        <dbReference type="ARBA" id="ARBA00022692"/>
    </source>
</evidence>